<evidence type="ECO:0000259" key="2">
    <source>
        <dbReference type="Pfam" id="PF21530"/>
    </source>
</evidence>
<proteinExistence type="predicted"/>
<dbReference type="Pfam" id="PF21530">
    <property type="entry name" value="Pif1_2B_dom"/>
    <property type="match status" value="1"/>
</dbReference>
<feature type="signal peptide" evidence="1">
    <location>
        <begin position="1"/>
        <end position="23"/>
    </location>
</feature>
<dbReference type="PANTHER" id="PTHR23274">
    <property type="entry name" value="DNA HELICASE-RELATED"/>
    <property type="match status" value="1"/>
</dbReference>
<dbReference type="GO" id="GO:0005657">
    <property type="term" value="C:replication fork"/>
    <property type="evidence" value="ECO:0007669"/>
    <property type="project" value="TreeGrafter"/>
</dbReference>
<keyword evidence="1" id="KW-0732">Signal</keyword>
<dbReference type="SUPFAM" id="SSF52540">
    <property type="entry name" value="P-loop containing nucleoside triphosphate hydrolases"/>
    <property type="match status" value="1"/>
</dbReference>
<gene>
    <name evidence="3" type="ORF">OCBIM_22003793mg</name>
</gene>
<organism evidence="3">
    <name type="scientific">Octopus bimaculoides</name>
    <name type="common">California two-spotted octopus</name>
    <dbReference type="NCBI Taxonomy" id="37653"/>
    <lineage>
        <taxon>Eukaryota</taxon>
        <taxon>Metazoa</taxon>
        <taxon>Spiralia</taxon>
        <taxon>Lophotrochozoa</taxon>
        <taxon>Mollusca</taxon>
        <taxon>Cephalopoda</taxon>
        <taxon>Coleoidea</taxon>
        <taxon>Octopodiformes</taxon>
        <taxon>Octopoda</taxon>
        <taxon>Incirrata</taxon>
        <taxon>Octopodidae</taxon>
        <taxon>Octopus</taxon>
    </lineage>
</organism>
<dbReference type="AlphaFoldDB" id="A0A0L8HWT7"/>
<dbReference type="EMBL" id="KQ417112">
    <property type="protein sequence ID" value="KOF93672.1"/>
    <property type="molecule type" value="Genomic_DNA"/>
</dbReference>
<dbReference type="InterPro" id="IPR049163">
    <property type="entry name" value="Pif1-like_2B_dom"/>
</dbReference>
<name>A0A0L8HWT7_OCTBM</name>
<reference evidence="3" key="1">
    <citation type="submission" date="2015-07" db="EMBL/GenBank/DDBJ databases">
        <title>MeaNS - Measles Nucleotide Surveillance Program.</title>
        <authorList>
            <person name="Tran T."/>
            <person name="Druce J."/>
        </authorList>
    </citation>
    <scope>NUCLEOTIDE SEQUENCE</scope>
    <source>
        <strain evidence="3">UCB-OBI-ISO-001</strain>
        <tissue evidence="3">Gonad</tissue>
    </source>
</reference>
<feature type="domain" description="DNA helicase Pif1-like 2B" evidence="2">
    <location>
        <begin position="1"/>
        <end position="37"/>
    </location>
</feature>
<dbReference type="PANTHER" id="PTHR23274:SF51">
    <property type="entry name" value="OS03G0423850 PROTEIN"/>
    <property type="match status" value="1"/>
</dbReference>
<dbReference type="STRING" id="37653.A0A0L8HWT7"/>
<sequence length="92" mass="10337">MPPHRLNLKIGVIVMLLRNLSITQELCNGTRLKVQRLHGHCVEVSLVTGSNRGRTVLIPRIKLSPSDANIPFTLNRLQFPLRLAYSITINKA</sequence>
<accession>A0A0L8HWT7</accession>
<evidence type="ECO:0000256" key="1">
    <source>
        <dbReference type="SAM" id="SignalP"/>
    </source>
</evidence>
<dbReference type="GO" id="GO:0006260">
    <property type="term" value="P:DNA replication"/>
    <property type="evidence" value="ECO:0007669"/>
    <property type="project" value="TreeGrafter"/>
</dbReference>
<dbReference type="InterPro" id="IPR027417">
    <property type="entry name" value="P-loop_NTPase"/>
</dbReference>
<evidence type="ECO:0000313" key="3">
    <source>
        <dbReference type="EMBL" id="KOF93672.1"/>
    </source>
</evidence>
<feature type="chain" id="PRO_5005584000" description="DNA helicase Pif1-like 2B domain-containing protein" evidence="1">
    <location>
        <begin position="24"/>
        <end position="92"/>
    </location>
</feature>
<protein>
    <recommendedName>
        <fullName evidence="2">DNA helicase Pif1-like 2B domain-containing protein</fullName>
    </recommendedName>
</protein>